<dbReference type="InterPro" id="IPR001452">
    <property type="entry name" value="SH3_domain"/>
</dbReference>
<dbReference type="FunFam" id="3.30.505.10:FF:000080">
    <property type="entry name" value="Pi3K21B, isoform C"/>
    <property type="match status" value="1"/>
</dbReference>
<dbReference type="SUPFAM" id="SSF48350">
    <property type="entry name" value="GTPase activation domain, GAP"/>
    <property type="match status" value="1"/>
</dbReference>
<dbReference type="InterPro" id="IPR036860">
    <property type="entry name" value="SH2_dom_sf"/>
</dbReference>
<dbReference type="InterPro" id="IPR008936">
    <property type="entry name" value="Rho_GTPase_activation_prot"/>
</dbReference>
<dbReference type="PANTHER" id="PTHR46075:SF5">
    <property type="entry name" value="PHOSPHATIDYLINOSITOL 3-KINASE REGULATORY SUBUNIT ALPHA"/>
    <property type="match status" value="1"/>
</dbReference>
<dbReference type="PROSITE" id="PS50105">
    <property type="entry name" value="SAM_DOMAIN"/>
    <property type="match status" value="1"/>
</dbReference>
<dbReference type="InterPro" id="IPR036028">
    <property type="entry name" value="SH3-like_dom_sf"/>
</dbReference>
<dbReference type="Pfam" id="PF16454">
    <property type="entry name" value="PI3K_P85_iSH2"/>
    <property type="match status" value="1"/>
</dbReference>
<dbReference type="SMART" id="SM00252">
    <property type="entry name" value="SH2"/>
    <property type="match status" value="2"/>
</dbReference>
<name>A0A6P8J8X6_ACTTE</name>
<dbReference type="CDD" id="cd00159">
    <property type="entry name" value="RhoGAP"/>
    <property type="match status" value="1"/>
</dbReference>
<dbReference type="InterPro" id="IPR013761">
    <property type="entry name" value="SAM/pointed_sf"/>
</dbReference>
<feature type="domain" description="SAM" evidence="12">
    <location>
        <begin position="169"/>
        <end position="232"/>
    </location>
</feature>
<dbReference type="SUPFAM" id="SSF55550">
    <property type="entry name" value="SH2 domain"/>
    <property type="match status" value="2"/>
</dbReference>
<dbReference type="Pfam" id="PF00620">
    <property type="entry name" value="RhoGAP"/>
    <property type="match status" value="1"/>
</dbReference>
<evidence type="ECO:0000256" key="4">
    <source>
        <dbReference type="ARBA" id="ARBA00022833"/>
    </source>
</evidence>
<dbReference type="SUPFAM" id="SSF50044">
    <property type="entry name" value="SH3-domain"/>
    <property type="match status" value="1"/>
</dbReference>
<dbReference type="PROSITE" id="PS50002">
    <property type="entry name" value="SH3"/>
    <property type="match status" value="1"/>
</dbReference>
<evidence type="ECO:0000259" key="12">
    <source>
        <dbReference type="PROSITE" id="PS50105"/>
    </source>
</evidence>
<dbReference type="InterPro" id="IPR032498">
    <property type="entry name" value="PI3K_P85_iSH2"/>
</dbReference>
<dbReference type="PRINTS" id="PR00401">
    <property type="entry name" value="SH2DOMAIN"/>
</dbReference>
<feature type="domain" description="Phorbol-ester/DAG-type" evidence="11">
    <location>
        <begin position="255"/>
        <end position="305"/>
    </location>
</feature>
<feature type="domain" description="SH2" evidence="9">
    <location>
        <begin position="552"/>
        <end position="646"/>
    </location>
</feature>
<dbReference type="FunCoup" id="A0A6P8J8X6">
    <property type="interactions" value="2647"/>
</dbReference>
<dbReference type="AlphaFoldDB" id="A0A6P8J8X6"/>
<dbReference type="OrthoDB" id="3175255at2759"/>
<feature type="domain" description="SH3" evidence="10">
    <location>
        <begin position="3"/>
        <end position="66"/>
    </location>
</feature>
<dbReference type="InterPro" id="IPR000980">
    <property type="entry name" value="SH2"/>
</dbReference>
<dbReference type="PROSITE" id="PS00479">
    <property type="entry name" value="ZF_DAG_PE_1"/>
    <property type="match status" value="2"/>
</dbReference>
<dbReference type="Proteomes" id="UP000515163">
    <property type="component" value="Unplaced"/>
</dbReference>
<dbReference type="SUPFAM" id="SSF57889">
    <property type="entry name" value="Cysteine-rich domain"/>
    <property type="match status" value="2"/>
</dbReference>
<dbReference type="PRINTS" id="PR00678">
    <property type="entry name" value="PI3KINASEP85"/>
</dbReference>
<evidence type="ECO:0000259" key="10">
    <source>
        <dbReference type="PROSITE" id="PS50002"/>
    </source>
</evidence>
<keyword evidence="5" id="KW-0727">SH2 domain</keyword>
<feature type="coiled-coil region" evidence="7">
    <location>
        <begin position="739"/>
        <end position="766"/>
    </location>
</feature>
<dbReference type="PROSITE" id="PS50001">
    <property type="entry name" value="SH2"/>
    <property type="match status" value="2"/>
</dbReference>
<evidence type="ECO:0000256" key="2">
    <source>
        <dbReference type="ARBA" id="ARBA00022468"/>
    </source>
</evidence>
<organism evidence="14 15">
    <name type="scientific">Actinia tenebrosa</name>
    <name type="common">Australian red waratah sea anemone</name>
    <dbReference type="NCBI Taxonomy" id="6105"/>
    <lineage>
        <taxon>Eukaryota</taxon>
        <taxon>Metazoa</taxon>
        <taxon>Cnidaria</taxon>
        <taxon>Anthozoa</taxon>
        <taxon>Hexacorallia</taxon>
        <taxon>Actiniaria</taxon>
        <taxon>Actiniidae</taxon>
        <taxon>Actinia</taxon>
    </lineage>
</organism>
<reference evidence="15" key="1">
    <citation type="submission" date="2025-08" db="UniProtKB">
        <authorList>
            <consortium name="RefSeq"/>
        </authorList>
    </citation>
    <scope>IDENTIFICATION</scope>
    <source>
        <tissue evidence="15">Tentacle</tissue>
    </source>
</reference>
<evidence type="ECO:0000256" key="6">
    <source>
        <dbReference type="PROSITE-ProRule" id="PRU00192"/>
    </source>
</evidence>
<dbReference type="Gene3D" id="1.10.287.1490">
    <property type="match status" value="1"/>
</dbReference>
<dbReference type="InterPro" id="IPR000198">
    <property type="entry name" value="RhoGAP_dom"/>
</dbReference>
<dbReference type="GO" id="GO:0007165">
    <property type="term" value="P:signal transduction"/>
    <property type="evidence" value="ECO:0007669"/>
    <property type="project" value="InterPro"/>
</dbReference>
<dbReference type="Gene3D" id="3.30.60.20">
    <property type="match status" value="2"/>
</dbReference>
<dbReference type="KEGG" id="aten:116307342"/>
<feature type="domain" description="Rho-GAP" evidence="13">
    <location>
        <begin position="325"/>
        <end position="514"/>
    </location>
</feature>
<dbReference type="GeneID" id="116307342"/>
<dbReference type="SMART" id="SM00324">
    <property type="entry name" value="RhoGAP"/>
    <property type="match status" value="1"/>
</dbReference>
<dbReference type="InterPro" id="IPR046349">
    <property type="entry name" value="C1-like_sf"/>
</dbReference>
<dbReference type="Pfam" id="PF00017">
    <property type="entry name" value="SH2"/>
    <property type="match status" value="2"/>
</dbReference>
<keyword evidence="14" id="KW-1185">Reference proteome</keyword>
<evidence type="ECO:0000256" key="1">
    <source>
        <dbReference type="ARBA" id="ARBA00022443"/>
    </source>
</evidence>
<gene>
    <name evidence="15" type="primary">LOC116307342</name>
</gene>
<dbReference type="Pfam" id="PF14604">
    <property type="entry name" value="SH3_9"/>
    <property type="match status" value="1"/>
</dbReference>
<feature type="domain" description="SH2" evidence="9">
    <location>
        <begin position="826"/>
        <end position="922"/>
    </location>
</feature>
<dbReference type="Gene3D" id="2.30.30.40">
    <property type="entry name" value="SH3 Domains"/>
    <property type="match status" value="1"/>
</dbReference>
<evidence type="ECO:0000313" key="14">
    <source>
        <dbReference type="Proteomes" id="UP000515163"/>
    </source>
</evidence>
<evidence type="ECO:0000259" key="11">
    <source>
        <dbReference type="PROSITE" id="PS50081"/>
    </source>
</evidence>
<evidence type="ECO:0000259" key="13">
    <source>
        <dbReference type="PROSITE" id="PS50238"/>
    </source>
</evidence>
<dbReference type="RefSeq" id="XP_031573390.1">
    <property type="nucleotide sequence ID" value="XM_031717530.1"/>
</dbReference>
<dbReference type="SMART" id="SM00454">
    <property type="entry name" value="SAM"/>
    <property type="match status" value="1"/>
</dbReference>
<evidence type="ECO:0000259" key="9">
    <source>
        <dbReference type="PROSITE" id="PS50001"/>
    </source>
</evidence>
<feature type="region of interest" description="Disordered" evidence="8">
    <location>
        <begin position="519"/>
        <end position="545"/>
    </location>
</feature>
<dbReference type="Pfam" id="PF07647">
    <property type="entry name" value="SAM_2"/>
    <property type="match status" value="1"/>
</dbReference>
<dbReference type="InterPro" id="IPR001660">
    <property type="entry name" value="SAM"/>
</dbReference>
<evidence type="ECO:0000256" key="8">
    <source>
        <dbReference type="SAM" id="MobiDB-lite"/>
    </source>
</evidence>
<dbReference type="SMART" id="SM00326">
    <property type="entry name" value="SH3"/>
    <property type="match status" value="1"/>
</dbReference>
<keyword evidence="2" id="KW-0343">GTPase activation</keyword>
<evidence type="ECO:0000256" key="3">
    <source>
        <dbReference type="ARBA" id="ARBA00022723"/>
    </source>
</evidence>
<keyword evidence="3" id="KW-0479">Metal-binding</keyword>
<dbReference type="InterPro" id="IPR002219">
    <property type="entry name" value="PKC_DAG/PE"/>
</dbReference>
<dbReference type="PROSITE" id="PS50238">
    <property type="entry name" value="RHOGAP"/>
    <property type="match status" value="1"/>
</dbReference>
<sequence length="932" mass="107872">MDTGWAQFRTLYDFIPRNDREIALLEGDVLIVAKPYEDSKDWLVGQNQRTGQHGDFPGNYVEHIGDIDTIEEDKIEPEPEKPPPVPPRLPRQPTQDGHKLLKMYSAVPVFCYRCEDFIWGRVKEYYKCQDCNLTCHLGCAIDLKNFQCIKTDAEDESGYERLVSSIDQWGTEDVMTWLATTNYYTYAEAFRDFGVDGCTLPQLNEESLVKIGVTDQAHQQSLLYIIKELFSSDSPERQSNIFCGVQKAPKGSDGGHTFKAQNFYSLQWCDNCEKCLWGLHDQGLQCTVCGLCCHRKCKIDGIPVCPMRRVKGARDSDIEDPVFGQELSSCFQSSSRPAPIVIMKCVQAIEARGLKVEGIYSWTPEGSEKYNLRSALNQNPESVNMKDEEWNNPHCIASALKMYLQELPTCLFTEEKYHDLIEICQSNPNCIDNLLREIDTLPHPNKSVINYLMKHFHMVCKHQQHNKMSSMDLSRIFAHILLKPPKRDLKKMATNHEIQIQILDTLINQGPWSVEEIAEEAPPVPPRPHKPQSQSGSVSRPDPLPDLKEQVWYWGEASKEQVQERMKDTEDGSFIVRDSKRFQGEYTLTLMKGGVTKLIRIMYKNNKYGFSEPLTFHSVVELVNYYKGRSLAQYNPKLDVRLTHPISKYEQEDEVAQNSENITILEDLEKINAELDSETKNFEGLRKEYDESIQNIADLQLVLDAHKSVVLMIEEQIRIHESFQREAPPQARVMLRTNFELLKHRLNEAQCELLESERENSNITEDSRQKDQQMNILRSKIIELQKNRQRYMDILKEKGYSHDEIKDIVNEGIYQIPDIDMSEKNWRFGKITREESENLLKDCPDGTFMIRESINRKDEFSVSLSFDFKVRHIAIYNDSRGHFGFAANFMLYESLADLVNHYHRNSLQKHNPHLATKLAFPVKLVLEQRKLN</sequence>
<dbReference type="InParanoid" id="A0A6P8J8X6"/>
<protein>
    <submittedName>
        <fullName evidence="15">Phosphatidylinositol 3-kinase regulatory subunit alpha-like</fullName>
    </submittedName>
</protein>
<dbReference type="GO" id="GO:0046872">
    <property type="term" value="F:metal ion binding"/>
    <property type="evidence" value="ECO:0007669"/>
    <property type="project" value="UniProtKB-KW"/>
</dbReference>
<feature type="domain" description="Phorbol-ester/DAG-type" evidence="11">
    <location>
        <begin position="97"/>
        <end position="148"/>
    </location>
</feature>
<dbReference type="PANTHER" id="PTHR46075">
    <property type="entry name" value="CHIMERIN FAMILY MEMBER"/>
    <property type="match status" value="1"/>
</dbReference>
<keyword evidence="7" id="KW-0175">Coiled coil</keyword>
<evidence type="ECO:0000256" key="7">
    <source>
        <dbReference type="SAM" id="Coils"/>
    </source>
</evidence>
<dbReference type="CDD" id="cd20830">
    <property type="entry name" value="C1_PIK3R-like_rpt2"/>
    <property type="match status" value="1"/>
</dbReference>
<keyword evidence="1 6" id="KW-0728">SH3 domain</keyword>
<evidence type="ECO:0000313" key="15">
    <source>
        <dbReference type="RefSeq" id="XP_031573390.1"/>
    </source>
</evidence>
<dbReference type="Gene3D" id="1.10.555.10">
    <property type="entry name" value="Rho GTPase activation protein"/>
    <property type="match status" value="1"/>
</dbReference>
<dbReference type="Gene3D" id="1.10.150.50">
    <property type="entry name" value="Transcription Factor, Ets-1"/>
    <property type="match status" value="1"/>
</dbReference>
<evidence type="ECO:0000256" key="5">
    <source>
        <dbReference type="PROSITE-ProRule" id="PRU00191"/>
    </source>
</evidence>
<dbReference type="SMART" id="SM00109">
    <property type="entry name" value="C1"/>
    <property type="match status" value="2"/>
</dbReference>
<accession>A0A6P8J8X6</accession>
<feature type="region of interest" description="Disordered" evidence="8">
    <location>
        <begin position="74"/>
        <end position="93"/>
    </location>
</feature>
<keyword evidence="4" id="KW-0862">Zinc</keyword>
<dbReference type="Gene3D" id="3.30.505.10">
    <property type="entry name" value="SH2 domain"/>
    <property type="match status" value="2"/>
</dbReference>
<dbReference type="SUPFAM" id="SSF47769">
    <property type="entry name" value="SAM/Pointed domain"/>
    <property type="match status" value="1"/>
</dbReference>
<dbReference type="InterPro" id="IPR051854">
    <property type="entry name" value="Rho-type_GAP"/>
</dbReference>
<dbReference type="GO" id="GO:0005096">
    <property type="term" value="F:GTPase activator activity"/>
    <property type="evidence" value="ECO:0007669"/>
    <property type="project" value="UniProtKB-KW"/>
</dbReference>
<dbReference type="PROSITE" id="PS50081">
    <property type="entry name" value="ZF_DAG_PE_2"/>
    <property type="match status" value="2"/>
</dbReference>
<proteinExistence type="predicted"/>
<dbReference type="Pfam" id="PF00130">
    <property type="entry name" value="C1_1"/>
    <property type="match status" value="2"/>
</dbReference>